<keyword evidence="2" id="KW-1185">Reference proteome</keyword>
<name>A0A7X2L544_9BACL</name>
<dbReference type="InterPro" id="IPR010033">
    <property type="entry name" value="HAD_SF_ppase_IIIC"/>
</dbReference>
<dbReference type="InterPro" id="IPR041492">
    <property type="entry name" value="HAD_2"/>
</dbReference>
<evidence type="ECO:0000313" key="1">
    <source>
        <dbReference type="EMBL" id="MRN57053.1"/>
    </source>
</evidence>
<dbReference type="NCBIfam" id="TIGR01686">
    <property type="entry name" value="FkbH"/>
    <property type="match status" value="1"/>
</dbReference>
<gene>
    <name evidence="1" type="ORF">GJB61_29380</name>
</gene>
<dbReference type="AlphaFoldDB" id="A0A7X2L544"/>
<dbReference type="InterPro" id="IPR023214">
    <property type="entry name" value="HAD_sf"/>
</dbReference>
<reference evidence="1 2" key="1">
    <citation type="submission" date="2019-11" db="EMBL/GenBank/DDBJ databases">
        <title>Paenibacillus monticola sp. nov., a novel PGPR strain isolated from mountain sample in China.</title>
        <authorList>
            <person name="Zhao Q."/>
            <person name="Li H.-P."/>
            <person name="Zhang J.-L."/>
        </authorList>
    </citation>
    <scope>NUCLEOTIDE SEQUENCE [LARGE SCALE GENOMIC DNA]</scope>
    <source>
        <strain evidence="1 2">LC-T2</strain>
    </source>
</reference>
<dbReference type="SUPFAM" id="SSF56784">
    <property type="entry name" value="HAD-like"/>
    <property type="match status" value="1"/>
</dbReference>
<dbReference type="Gene3D" id="3.40.630.30">
    <property type="match status" value="1"/>
</dbReference>
<protein>
    <submittedName>
        <fullName evidence="1">HAD-IIIC family phosphatase</fullName>
    </submittedName>
</protein>
<dbReference type="InterPro" id="IPR036412">
    <property type="entry name" value="HAD-like_sf"/>
</dbReference>
<evidence type="ECO:0000313" key="2">
    <source>
        <dbReference type="Proteomes" id="UP000463051"/>
    </source>
</evidence>
<dbReference type="SUPFAM" id="SSF55729">
    <property type="entry name" value="Acyl-CoA N-acyltransferases (Nat)"/>
    <property type="match status" value="1"/>
</dbReference>
<dbReference type="Gene3D" id="3.40.50.1000">
    <property type="entry name" value="HAD superfamily/HAD-like"/>
    <property type="match status" value="1"/>
</dbReference>
<dbReference type="InterPro" id="IPR016181">
    <property type="entry name" value="Acyl_CoA_acyltransferase"/>
</dbReference>
<comment type="caution">
    <text evidence="1">The sequence shown here is derived from an EMBL/GenBank/DDBJ whole genome shotgun (WGS) entry which is preliminary data.</text>
</comment>
<organism evidence="1 2">
    <name type="scientific">Paenibacillus monticola</name>
    <dbReference type="NCBI Taxonomy" id="2666075"/>
    <lineage>
        <taxon>Bacteria</taxon>
        <taxon>Bacillati</taxon>
        <taxon>Bacillota</taxon>
        <taxon>Bacilli</taxon>
        <taxon>Bacillales</taxon>
        <taxon>Paenibacillaceae</taxon>
        <taxon>Paenibacillus</taxon>
    </lineage>
</organism>
<accession>A0A7X2L544</accession>
<proteinExistence type="predicted"/>
<dbReference type="RefSeq" id="WP_338116193.1">
    <property type="nucleotide sequence ID" value="NZ_WJXB01000019.1"/>
</dbReference>
<dbReference type="NCBIfam" id="TIGR01681">
    <property type="entry name" value="HAD-SF-IIIC"/>
    <property type="match status" value="1"/>
</dbReference>
<dbReference type="InterPro" id="IPR010037">
    <property type="entry name" value="FkbH_domain"/>
</dbReference>
<dbReference type="Pfam" id="PF13419">
    <property type="entry name" value="HAD_2"/>
    <property type="match status" value="1"/>
</dbReference>
<sequence>MISKGKEIKCVVWDLDHTIWDGVLLESEKVNLKDGIVEILELLDSRGILHSIASKNNYDDAMSKLHEFNIGHYFLYPQIHWNAKSQSIAKIREKLNIGIDTFVFVDDQSFERDEVASIFSEVFCVDALEYAELPAHPRLNPQFITEDSKRRRLMYLEDMHRNQEEEEYQGPKESFLASLQMKFILSDCEEEDLKRAEELTQRTNQLNSTGRTFDYDELNAFRHSDRHRLLVCELTDRYGSYGKIGLTLIELIETHWYLKLMLMSCRVMSRGVGTVLMSHIMQQAKKDGKKLLADFKQTDRNRMMYVTYRFANFKEIENDGQGNILFENDLSTIQPFPPYIEVNVREQNTSAKERYIDGTQPKNSFVY</sequence>
<dbReference type="EMBL" id="WJXB01000019">
    <property type="protein sequence ID" value="MRN57053.1"/>
    <property type="molecule type" value="Genomic_DNA"/>
</dbReference>
<dbReference type="Proteomes" id="UP000463051">
    <property type="component" value="Unassembled WGS sequence"/>
</dbReference>